<evidence type="ECO:0000313" key="2">
    <source>
        <dbReference type="Proteomes" id="UP000215914"/>
    </source>
</evidence>
<sequence length="75" mass="8702">MPPHIDLSGKTSGSKLWAKARCPYPFFTRLYKVYNNPNSSVFSFTPFMDAHTFFYKNPFSLLLQPLQKPKPSFKP</sequence>
<organism evidence="1 2">
    <name type="scientific">Helianthus annuus</name>
    <name type="common">Common sunflower</name>
    <dbReference type="NCBI Taxonomy" id="4232"/>
    <lineage>
        <taxon>Eukaryota</taxon>
        <taxon>Viridiplantae</taxon>
        <taxon>Streptophyta</taxon>
        <taxon>Embryophyta</taxon>
        <taxon>Tracheophyta</taxon>
        <taxon>Spermatophyta</taxon>
        <taxon>Magnoliopsida</taxon>
        <taxon>eudicotyledons</taxon>
        <taxon>Gunneridae</taxon>
        <taxon>Pentapetalae</taxon>
        <taxon>asterids</taxon>
        <taxon>campanulids</taxon>
        <taxon>Asterales</taxon>
        <taxon>Asteraceae</taxon>
        <taxon>Asteroideae</taxon>
        <taxon>Heliantheae alliance</taxon>
        <taxon>Heliantheae</taxon>
        <taxon>Helianthus</taxon>
    </lineage>
</organism>
<accession>A0A251STP1</accession>
<proteinExistence type="predicted"/>
<keyword evidence="2" id="KW-1185">Reference proteome</keyword>
<dbReference type="AlphaFoldDB" id="A0A251STP1"/>
<dbReference type="Proteomes" id="UP000215914">
    <property type="component" value="Chromosome 13"/>
</dbReference>
<evidence type="ECO:0000313" key="1">
    <source>
        <dbReference type="EMBL" id="OTG01913.1"/>
    </source>
</evidence>
<dbReference type="EMBL" id="CM007902">
    <property type="protein sequence ID" value="OTG01913.1"/>
    <property type="molecule type" value="Genomic_DNA"/>
</dbReference>
<reference evidence="2" key="1">
    <citation type="journal article" date="2017" name="Nature">
        <title>The sunflower genome provides insights into oil metabolism, flowering and Asterid evolution.</title>
        <authorList>
            <person name="Badouin H."/>
            <person name="Gouzy J."/>
            <person name="Grassa C.J."/>
            <person name="Murat F."/>
            <person name="Staton S.E."/>
            <person name="Cottret L."/>
            <person name="Lelandais-Briere C."/>
            <person name="Owens G.L."/>
            <person name="Carrere S."/>
            <person name="Mayjonade B."/>
            <person name="Legrand L."/>
            <person name="Gill N."/>
            <person name="Kane N.C."/>
            <person name="Bowers J.E."/>
            <person name="Hubner S."/>
            <person name="Bellec A."/>
            <person name="Berard A."/>
            <person name="Berges H."/>
            <person name="Blanchet N."/>
            <person name="Boniface M.C."/>
            <person name="Brunel D."/>
            <person name="Catrice O."/>
            <person name="Chaidir N."/>
            <person name="Claudel C."/>
            <person name="Donnadieu C."/>
            <person name="Faraut T."/>
            <person name="Fievet G."/>
            <person name="Helmstetter N."/>
            <person name="King M."/>
            <person name="Knapp S.J."/>
            <person name="Lai Z."/>
            <person name="Le Paslier M.C."/>
            <person name="Lippi Y."/>
            <person name="Lorenzon L."/>
            <person name="Mandel J.R."/>
            <person name="Marage G."/>
            <person name="Marchand G."/>
            <person name="Marquand E."/>
            <person name="Bret-Mestries E."/>
            <person name="Morien E."/>
            <person name="Nambeesan S."/>
            <person name="Nguyen T."/>
            <person name="Pegot-Espagnet P."/>
            <person name="Pouilly N."/>
            <person name="Raftis F."/>
            <person name="Sallet E."/>
            <person name="Schiex T."/>
            <person name="Thomas J."/>
            <person name="Vandecasteele C."/>
            <person name="Vares D."/>
            <person name="Vear F."/>
            <person name="Vautrin S."/>
            <person name="Crespi M."/>
            <person name="Mangin B."/>
            <person name="Burke J.M."/>
            <person name="Salse J."/>
            <person name="Munos S."/>
            <person name="Vincourt P."/>
            <person name="Rieseberg L.H."/>
            <person name="Langlade N.B."/>
        </authorList>
    </citation>
    <scope>NUCLEOTIDE SEQUENCE [LARGE SCALE GENOMIC DNA]</scope>
    <source>
        <strain evidence="2">cv. SF193</strain>
    </source>
</reference>
<name>A0A251STP1_HELAN</name>
<protein>
    <submittedName>
        <fullName evidence="1">Uncharacterized protein</fullName>
    </submittedName>
</protein>
<gene>
    <name evidence="1" type="ORF">HannXRQ_Chr13g0407211</name>
</gene>
<dbReference type="InParanoid" id="A0A251STP1"/>